<name>A0A8K0KIV7_LADFU</name>
<reference evidence="2" key="2">
    <citation type="submission" date="2017-10" db="EMBL/GenBank/DDBJ databases">
        <title>Ladona fulva Genome sequencing and assembly.</title>
        <authorList>
            <person name="Murali S."/>
            <person name="Richards S."/>
            <person name="Bandaranaike D."/>
            <person name="Bellair M."/>
            <person name="Blankenburg K."/>
            <person name="Chao H."/>
            <person name="Dinh H."/>
            <person name="Doddapaneni H."/>
            <person name="Dugan-Rocha S."/>
            <person name="Elkadiri S."/>
            <person name="Gnanaolivu R."/>
            <person name="Hernandez B."/>
            <person name="Skinner E."/>
            <person name="Javaid M."/>
            <person name="Lee S."/>
            <person name="Li M."/>
            <person name="Ming W."/>
            <person name="Munidasa M."/>
            <person name="Muniz J."/>
            <person name="Nguyen L."/>
            <person name="Hughes D."/>
            <person name="Osuji N."/>
            <person name="Pu L.-L."/>
            <person name="Puazo M."/>
            <person name="Qu C."/>
            <person name="Quiroz J."/>
            <person name="Raj R."/>
            <person name="Weissenberger G."/>
            <person name="Xin Y."/>
            <person name="Zou X."/>
            <person name="Han Y."/>
            <person name="Worley K."/>
            <person name="Muzny D."/>
            <person name="Gibbs R."/>
        </authorList>
    </citation>
    <scope>NUCLEOTIDE SEQUENCE</scope>
    <source>
        <strain evidence="2">Sampled in the wild</strain>
    </source>
</reference>
<dbReference type="GO" id="GO:0005634">
    <property type="term" value="C:nucleus"/>
    <property type="evidence" value="ECO:0007669"/>
    <property type="project" value="TreeGrafter"/>
</dbReference>
<sequence>MDEVPLTFDVPSNRTVDINGAKTVMIKTFGIEKTCYTVVLACCADRSKLPLLIFKRKMLPKCTTQHGIYIHVHPKGWMDGEGMKLWLQKFKAHVTESAKILATELKTHLAVIPGGMTSLLQPLDVSVNKPFKGFDEEWIKWIEAPTYDITPMGRMKRPSISCVCEWVKKSWQKVKSETIIKSFKKCGISNALDGSEDDILYEESHDSHENNCAYYFSSSDEEFMGFYDE</sequence>
<proteinExistence type="predicted"/>
<dbReference type="Pfam" id="PF03184">
    <property type="entry name" value="DDE_1"/>
    <property type="match status" value="1"/>
</dbReference>
<comment type="caution">
    <text evidence="2">The sequence shown here is derived from an EMBL/GenBank/DDBJ whole genome shotgun (WGS) entry which is preliminary data.</text>
</comment>
<dbReference type="EMBL" id="KZ308688">
    <property type="protein sequence ID" value="KAG8233128.1"/>
    <property type="molecule type" value="Genomic_DNA"/>
</dbReference>
<dbReference type="PANTHER" id="PTHR19303:SF71">
    <property type="entry name" value="ZINC FINGER PHD-TYPE DOMAIN-CONTAINING PROTEIN"/>
    <property type="match status" value="1"/>
</dbReference>
<keyword evidence="3" id="KW-1185">Reference proteome</keyword>
<accession>A0A8K0KIV7</accession>
<dbReference type="Proteomes" id="UP000792457">
    <property type="component" value="Unassembled WGS sequence"/>
</dbReference>
<organism evidence="2 3">
    <name type="scientific">Ladona fulva</name>
    <name type="common">Scarce chaser dragonfly</name>
    <name type="synonym">Libellula fulva</name>
    <dbReference type="NCBI Taxonomy" id="123851"/>
    <lineage>
        <taxon>Eukaryota</taxon>
        <taxon>Metazoa</taxon>
        <taxon>Ecdysozoa</taxon>
        <taxon>Arthropoda</taxon>
        <taxon>Hexapoda</taxon>
        <taxon>Insecta</taxon>
        <taxon>Pterygota</taxon>
        <taxon>Palaeoptera</taxon>
        <taxon>Odonata</taxon>
        <taxon>Epiprocta</taxon>
        <taxon>Anisoptera</taxon>
        <taxon>Libelluloidea</taxon>
        <taxon>Libellulidae</taxon>
        <taxon>Ladona</taxon>
    </lineage>
</organism>
<protein>
    <recommendedName>
        <fullName evidence="1">DDE-1 domain-containing protein</fullName>
    </recommendedName>
</protein>
<dbReference type="OrthoDB" id="8123525at2759"/>
<dbReference type="InterPro" id="IPR004875">
    <property type="entry name" value="DDE_SF_endonuclease_dom"/>
</dbReference>
<dbReference type="GO" id="GO:0003677">
    <property type="term" value="F:DNA binding"/>
    <property type="evidence" value="ECO:0007669"/>
    <property type="project" value="TreeGrafter"/>
</dbReference>
<feature type="domain" description="DDE-1" evidence="1">
    <location>
        <begin position="37"/>
        <end position="183"/>
    </location>
</feature>
<dbReference type="PANTHER" id="PTHR19303">
    <property type="entry name" value="TRANSPOSON"/>
    <property type="match status" value="1"/>
</dbReference>
<evidence type="ECO:0000313" key="2">
    <source>
        <dbReference type="EMBL" id="KAG8233128.1"/>
    </source>
</evidence>
<reference evidence="2" key="1">
    <citation type="submission" date="2013-04" db="EMBL/GenBank/DDBJ databases">
        <authorList>
            <person name="Qu J."/>
            <person name="Murali S.C."/>
            <person name="Bandaranaike D."/>
            <person name="Bellair M."/>
            <person name="Blankenburg K."/>
            <person name="Chao H."/>
            <person name="Dinh H."/>
            <person name="Doddapaneni H."/>
            <person name="Downs B."/>
            <person name="Dugan-Rocha S."/>
            <person name="Elkadiri S."/>
            <person name="Gnanaolivu R.D."/>
            <person name="Hernandez B."/>
            <person name="Javaid M."/>
            <person name="Jayaseelan J.C."/>
            <person name="Lee S."/>
            <person name="Li M."/>
            <person name="Ming W."/>
            <person name="Munidasa M."/>
            <person name="Muniz J."/>
            <person name="Nguyen L."/>
            <person name="Ongeri F."/>
            <person name="Osuji N."/>
            <person name="Pu L.-L."/>
            <person name="Puazo M."/>
            <person name="Qu C."/>
            <person name="Quiroz J."/>
            <person name="Raj R."/>
            <person name="Weissenberger G."/>
            <person name="Xin Y."/>
            <person name="Zou X."/>
            <person name="Han Y."/>
            <person name="Richards S."/>
            <person name="Worley K."/>
            <person name="Muzny D."/>
            <person name="Gibbs R."/>
        </authorList>
    </citation>
    <scope>NUCLEOTIDE SEQUENCE</scope>
    <source>
        <strain evidence="2">Sampled in the wild</strain>
    </source>
</reference>
<evidence type="ECO:0000259" key="1">
    <source>
        <dbReference type="Pfam" id="PF03184"/>
    </source>
</evidence>
<gene>
    <name evidence="2" type="ORF">J437_LFUL012554</name>
</gene>
<dbReference type="InterPro" id="IPR050863">
    <property type="entry name" value="CenT-Element_Derived"/>
</dbReference>
<dbReference type="AlphaFoldDB" id="A0A8K0KIV7"/>
<evidence type="ECO:0000313" key="3">
    <source>
        <dbReference type="Proteomes" id="UP000792457"/>
    </source>
</evidence>